<dbReference type="AlphaFoldDB" id="A0A392V6Y8"/>
<evidence type="ECO:0000256" key="1">
    <source>
        <dbReference type="SAM" id="MobiDB-lite"/>
    </source>
</evidence>
<evidence type="ECO:0000313" key="3">
    <source>
        <dbReference type="Proteomes" id="UP000265520"/>
    </source>
</evidence>
<evidence type="ECO:0000313" key="2">
    <source>
        <dbReference type="EMBL" id="MCI83967.1"/>
    </source>
</evidence>
<protein>
    <submittedName>
        <fullName evidence="2">Uncharacterized protein</fullName>
    </submittedName>
</protein>
<proteinExistence type="predicted"/>
<feature type="non-terminal residue" evidence="2">
    <location>
        <position position="44"/>
    </location>
</feature>
<organism evidence="2 3">
    <name type="scientific">Trifolium medium</name>
    <dbReference type="NCBI Taxonomy" id="97028"/>
    <lineage>
        <taxon>Eukaryota</taxon>
        <taxon>Viridiplantae</taxon>
        <taxon>Streptophyta</taxon>
        <taxon>Embryophyta</taxon>
        <taxon>Tracheophyta</taxon>
        <taxon>Spermatophyta</taxon>
        <taxon>Magnoliopsida</taxon>
        <taxon>eudicotyledons</taxon>
        <taxon>Gunneridae</taxon>
        <taxon>Pentapetalae</taxon>
        <taxon>rosids</taxon>
        <taxon>fabids</taxon>
        <taxon>Fabales</taxon>
        <taxon>Fabaceae</taxon>
        <taxon>Papilionoideae</taxon>
        <taxon>50 kb inversion clade</taxon>
        <taxon>NPAAA clade</taxon>
        <taxon>Hologalegina</taxon>
        <taxon>IRL clade</taxon>
        <taxon>Trifolieae</taxon>
        <taxon>Trifolium</taxon>
    </lineage>
</organism>
<name>A0A392V6Y8_9FABA</name>
<keyword evidence="3" id="KW-1185">Reference proteome</keyword>
<reference evidence="2 3" key="1">
    <citation type="journal article" date="2018" name="Front. Plant Sci.">
        <title>Red Clover (Trifolium pratense) and Zigzag Clover (T. medium) - A Picture of Genomic Similarities and Differences.</title>
        <authorList>
            <person name="Dluhosova J."/>
            <person name="Istvanek J."/>
            <person name="Nedelnik J."/>
            <person name="Repkova J."/>
        </authorList>
    </citation>
    <scope>NUCLEOTIDE SEQUENCE [LARGE SCALE GENOMIC DNA]</scope>
    <source>
        <strain evidence="3">cv. 10/8</strain>
        <tissue evidence="2">Leaf</tissue>
    </source>
</reference>
<comment type="caution">
    <text evidence="2">The sequence shown here is derived from an EMBL/GenBank/DDBJ whole genome shotgun (WGS) entry which is preliminary data.</text>
</comment>
<accession>A0A392V6Y8</accession>
<dbReference type="EMBL" id="LXQA011079687">
    <property type="protein sequence ID" value="MCI83967.1"/>
    <property type="molecule type" value="Genomic_DNA"/>
</dbReference>
<sequence>MRCGDAMNSRLLEEEDRKQSPIAAERRSETVIACIKKLDSLVAA</sequence>
<dbReference type="Proteomes" id="UP000265520">
    <property type="component" value="Unassembled WGS sequence"/>
</dbReference>
<feature type="compositionally biased region" description="Basic and acidic residues" evidence="1">
    <location>
        <begin position="11"/>
        <end position="25"/>
    </location>
</feature>
<feature type="region of interest" description="Disordered" evidence="1">
    <location>
        <begin position="1"/>
        <end position="25"/>
    </location>
</feature>